<dbReference type="Proteomes" id="UP000035642">
    <property type="component" value="Unassembled WGS sequence"/>
</dbReference>
<dbReference type="AlphaFoldDB" id="A0A158P649"/>
<sequence>MLGFEILSQAQQQTRGQVQQSVNELRTKFDLLRMILSKMRENAEEMGITGDVQVHVIELKPFNNDKVVSRSMVRFDHPDLSESVGTLT</sequence>
<dbReference type="WBParaSite" id="ACAC_0000059801-mRNA-1">
    <property type="protein sequence ID" value="ACAC_0000059801-mRNA-1"/>
    <property type="gene ID" value="ACAC_0000059801"/>
</dbReference>
<keyword evidence="1" id="KW-1185">Reference proteome</keyword>
<evidence type="ECO:0000313" key="2">
    <source>
        <dbReference type="WBParaSite" id="ACAC_0000059801-mRNA-1"/>
    </source>
</evidence>
<reference evidence="1" key="1">
    <citation type="submission" date="2012-09" db="EMBL/GenBank/DDBJ databases">
        <authorList>
            <person name="Martin A.A."/>
        </authorList>
    </citation>
    <scope>NUCLEOTIDE SEQUENCE</scope>
</reference>
<evidence type="ECO:0000313" key="1">
    <source>
        <dbReference type="Proteomes" id="UP000035642"/>
    </source>
</evidence>
<protein>
    <submittedName>
        <fullName evidence="2">Heat shock factor binding protein 1</fullName>
    </submittedName>
</protein>
<organism evidence="1 2">
    <name type="scientific">Angiostrongylus cantonensis</name>
    <name type="common">Rat lungworm</name>
    <dbReference type="NCBI Taxonomy" id="6313"/>
    <lineage>
        <taxon>Eukaryota</taxon>
        <taxon>Metazoa</taxon>
        <taxon>Ecdysozoa</taxon>
        <taxon>Nematoda</taxon>
        <taxon>Chromadorea</taxon>
        <taxon>Rhabditida</taxon>
        <taxon>Rhabditina</taxon>
        <taxon>Rhabditomorpha</taxon>
        <taxon>Strongyloidea</taxon>
        <taxon>Metastrongylidae</taxon>
        <taxon>Angiostrongylus</taxon>
    </lineage>
</organism>
<name>A0A158P649_ANGCA</name>
<reference evidence="2" key="2">
    <citation type="submission" date="2016-04" db="UniProtKB">
        <authorList>
            <consortium name="WormBaseParasite"/>
        </authorList>
    </citation>
    <scope>IDENTIFICATION</scope>
</reference>
<dbReference type="STRING" id="6313.A0A158P649"/>
<accession>A0A158P649</accession>
<proteinExistence type="predicted"/>